<name>B1G9R9_PARG4</name>
<evidence type="ECO:0000256" key="4">
    <source>
        <dbReference type="ARBA" id="ARBA00023163"/>
    </source>
</evidence>
<comment type="similarity">
    <text evidence="1">Belongs to the LysR transcriptional regulatory family.</text>
</comment>
<dbReference type="InterPro" id="IPR050389">
    <property type="entry name" value="LysR-type_TF"/>
</dbReference>
<reference evidence="6 7" key="1">
    <citation type="submission" date="2008-03" db="EMBL/GenBank/DDBJ databases">
        <title>Sequencing of the draft genome and assembly of Burkholderia graminis C4D1M.</title>
        <authorList>
            <consortium name="US DOE Joint Genome Institute (JGI-PGF)"/>
            <person name="Copeland A."/>
            <person name="Lucas S."/>
            <person name="Lapidus A."/>
            <person name="Glavina del Rio T."/>
            <person name="Dalin E."/>
            <person name="Tice H."/>
            <person name="Bruce D."/>
            <person name="Goodwin L."/>
            <person name="Pitluck S."/>
            <person name="Larimer F."/>
            <person name="Land M.L."/>
            <person name="Hauser L."/>
            <person name="Tiedje J."/>
            <person name="Richardson P."/>
        </authorList>
    </citation>
    <scope>NUCLEOTIDE SEQUENCE [LARGE SCALE GENOMIC DNA]</scope>
    <source>
        <strain evidence="7">ATCC 700544 / DSM 17151 / LMG 18924 / NCIMB 13744 / C4D1M</strain>
    </source>
</reference>
<accession>B1G9R9</accession>
<dbReference type="PANTHER" id="PTHR30118:SF15">
    <property type="entry name" value="TRANSCRIPTIONAL REGULATORY PROTEIN"/>
    <property type="match status" value="1"/>
</dbReference>
<evidence type="ECO:0000313" key="7">
    <source>
        <dbReference type="Proteomes" id="UP000005045"/>
    </source>
</evidence>
<keyword evidence="4" id="KW-0804">Transcription</keyword>
<gene>
    <name evidence="6" type="ORF">BgramDRAFT_6138</name>
</gene>
<comment type="caution">
    <text evidence="6">The sequence shown here is derived from an EMBL/GenBank/DDBJ whole genome shotgun (WGS) entry which is preliminary data.</text>
</comment>
<dbReference type="Pfam" id="PF03466">
    <property type="entry name" value="LysR_substrate"/>
    <property type="match status" value="1"/>
</dbReference>
<dbReference type="Proteomes" id="UP000005045">
    <property type="component" value="Unassembled WGS sequence"/>
</dbReference>
<evidence type="ECO:0000313" key="6">
    <source>
        <dbReference type="EMBL" id="EDT07116.1"/>
    </source>
</evidence>
<dbReference type="AlphaFoldDB" id="B1G9R9"/>
<dbReference type="GO" id="GO:0003700">
    <property type="term" value="F:DNA-binding transcription factor activity"/>
    <property type="evidence" value="ECO:0007669"/>
    <property type="project" value="InterPro"/>
</dbReference>
<evidence type="ECO:0000256" key="3">
    <source>
        <dbReference type="ARBA" id="ARBA00023125"/>
    </source>
</evidence>
<feature type="domain" description="HTH lysR-type" evidence="5">
    <location>
        <begin position="12"/>
        <end position="69"/>
    </location>
</feature>
<protein>
    <submittedName>
        <fullName evidence="6">Transcriptional regulator, LysR family</fullName>
    </submittedName>
</protein>
<dbReference type="SUPFAM" id="SSF46785">
    <property type="entry name" value="Winged helix' DNA-binding domain"/>
    <property type="match status" value="1"/>
</dbReference>
<dbReference type="InterPro" id="IPR036388">
    <property type="entry name" value="WH-like_DNA-bd_sf"/>
</dbReference>
<keyword evidence="7" id="KW-1185">Reference proteome</keyword>
<evidence type="ECO:0000259" key="5">
    <source>
        <dbReference type="PROSITE" id="PS50931"/>
    </source>
</evidence>
<keyword evidence="2" id="KW-0805">Transcription regulation</keyword>
<proteinExistence type="inferred from homology"/>
<dbReference type="InterPro" id="IPR005119">
    <property type="entry name" value="LysR_subst-bd"/>
</dbReference>
<dbReference type="PROSITE" id="PS50931">
    <property type="entry name" value="HTH_LYSR"/>
    <property type="match status" value="1"/>
</dbReference>
<dbReference type="SUPFAM" id="SSF53850">
    <property type="entry name" value="Periplasmic binding protein-like II"/>
    <property type="match status" value="1"/>
</dbReference>
<dbReference type="GO" id="GO:0003677">
    <property type="term" value="F:DNA binding"/>
    <property type="evidence" value="ECO:0007669"/>
    <property type="project" value="UniProtKB-KW"/>
</dbReference>
<dbReference type="EMBL" id="ABLD01000034">
    <property type="protein sequence ID" value="EDT07116.1"/>
    <property type="molecule type" value="Genomic_DNA"/>
</dbReference>
<evidence type="ECO:0000256" key="1">
    <source>
        <dbReference type="ARBA" id="ARBA00009437"/>
    </source>
</evidence>
<dbReference type="PANTHER" id="PTHR30118">
    <property type="entry name" value="HTH-TYPE TRANSCRIPTIONAL REGULATOR LEUO-RELATED"/>
    <property type="match status" value="1"/>
</dbReference>
<keyword evidence="3" id="KW-0238">DNA-binding</keyword>
<dbReference type="Gene3D" id="1.10.10.10">
    <property type="entry name" value="Winged helix-like DNA-binding domain superfamily/Winged helix DNA-binding domain"/>
    <property type="match status" value="1"/>
</dbReference>
<sequence length="309" mass="34123">MPGIVMDNLRNLDLNLLRTLAVLLSELNVTRAAERLHLSQPSVSVQLARLREILKDPLLLPGPRGMQPTARAQSLREPLAKALLALSEVLAPIQAFDPSTARVTWKIAATDYSESTVLIPALPGLRRLAPDSRLAVVQLAPRSIGRQCERGEIDLAFHSADEAPSGLRHRSLFMEKYVLVGRRGHPRFNRKMSLTQFCKLDHVIVSPDGGGFSGVTDAALAEAELQRRVVLSVPHFTFVREVLLSTDLVAMLPARLVRGMPGLQSVAPPVDMPGFEMVMLWHERSHLDPSHQWLRDVIVSTINPVGPRT</sequence>
<dbReference type="Gene3D" id="3.40.190.10">
    <property type="entry name" value="Periplasmic binding protein-like II"/>
    <property type="match status" value="2"/>
</dbReference>
<dbReference type="InterPro" id="IPR000847">
    <property type="entry name" value="LysR_HTH_N"/>
</dbReference>
<dbReference type="Pfam" id="PF00126">
    <property type="entry name" value="HTH_1"/>
    <property type="match status" value="1"/>
</dbReference>
<dbReference type="PRINTS" id="PR00039">
    <property type="entry name" value="HTHLYSR"/>
</dbReference>
<organism evidence="6 7">
    <name type="scientific">Paraburkholderia graminis (strain ATCC 700544 / DSM 17151 / LMG 18924 / NCIMB 13744 / C4D1M)</name>
    <dbReference type="NCBI Taxonomy" id="396598"/>
    <lineage>
        <taxon>Bacteria</taxon>
        <taxon>Pseudomonadati</taxon>
        <taxon>Pseudomonadota</taxon>
        <taxon>Betaproteobacteria</taxon>
        <taxon>Burkholderiales</taxon>
        <taxon>Burkholderiaceae</taxon>
        <taxon>Paraburkholderia</taxon>
    </lineage>
</organism>
<dbReference type="InterPro" id="IPR036390">
    <property type="entry name" value="WH_DNA-bd_sf"/>
</dbReference>
<evidence type="ECO:0000256" key="2">
    <source>
        <dbReference type="ARBA" id="ARBA00023015"/>
    </source>
</evidence>